<evidence type="ECO:0000256" key="1">
    <source>
        <dbReference type="SAM" id="Phobius"/>
    </source>
</evidence>
<protein>
    <recommendedName>
        <fullName evidence="4">PAP2 superfamily protein</fullName>
    </recommendedName>
</protein>
<feature type="transmembrane region" description="Helical" evidence="1">
    <location>
        <begin position="12"/>
        <end position="30"/>
    </location>
</feature>
<dbReference type="EMBL" id="QGDO01000001">
    <property type="protein sequence ID" value="PWJ44147.1"/>
    <property type="molecule type" value="Genomic_DNA"/>
</dbReference>
<feature type="transmembrane region" description="Helical" evidence="1">
    <location>
        <begin position="136"/>
        <end position="154"/>
    </location>
</feature>
<organism evidence="2 3">
    <name type="scientific">Sediminitomix flava</name>
    <dbReference type="NCBI Taxonomy" id="379075"/>
    <lineage>
        <taxon>Bacteria</taxon>
        <taxon>Pseudomonadati</taxon>
        <taxon>Bacteroidota</taxon>
        <taxon>Cytophagia</taxon>
        <taxon>Cytophagales</taxon>
        <taxon>Flammeovirgaceae</taxon>
        <taxon>Sediminitomix</taxon>
    </lineage>
</organism>
<dbReference type="RefSeq" id="WP_109615661.1">
    <property type="nucleotide sequence ID" value="NZ_QGDO01000001.1"/>
</dbReference>
<comment type="caution">
    <text evidence="2">The sequence shown here is derived from an EMBL/GenBank/DDBJ whole genome shotgun (WGS) entry which is preliminary data.</text>
</comment>
<reference evidence="2 3" key="1">
    <citation type="submission" date="2018-03" db="EMBL/GenBank/DDBJ databases">
        <title>Genomic Encyclopedia of Archaeal and Bacterial Type Strains, Phase II (KMG-II): from individual species to whole genera.</title>
        <authorList>
            <person name="Goeker M."/>
        </authorList>
    </citation>
    <scope>NUCLEOTIDE SEQUENCE [LARGE SCALE GENOMIC DNA]</scope>
    <source>
        <strain evidence="2 3">DSM 28229</strain>
    </source>
</reference>
<dbReference type="Proteomes" id="UP000245535">
    <property type="component" value="Unassembled WGS sequence"/>
</dbReference>
<evidence type="ECO:0008006" key="4">
    <source>
        <dbReference type="Google" id="ProtNLM"/>
    </source>
</evidence>
<proteinExistence type="predicted"/>
<feature type="transmembrane region" description="Helical" evidence="1">
    <location>
        <begin position="82"/>
        <end position="98"/>
    </location>
</feature>
<feature type="transmembrane region" description="Helical" evidence="1">
    <location>
        <begin position="42"/>
        <end position="62"/>
    </location>
</feature>
<keyword evidence="1" id="KW-1133">Transmembrane helix</keyword>
<feature type="transmembrane region" description="Helical" evidence="1">
    <location>
        <begin position="160"/>
        <end position="180"/>
    </location>
</feature>
<accession>A0A316A363</accession>
<feature type="transmembrane region" description="Helical" evidence="1">
    <location>
        <begin position="187"/>
        <end position="206"/>
    </location>
</feature>
<gene>
    <name evidence="2" type="ORF">BC781_101497</name>
</gene>
<keyword evidence="1" id="KW-0472">Membrane</keyword>
<evidence type="ECO:0000313" key="2">
    <source>
        <dbReference type="EMBL" id="PWJ44147.1"/>
    </source>
</evidence>
<name>A0A316A363_SEDFL</name>
<keyword evidence="1" id="KW-0812">Transmembrane</keyword>
<dbReference type="OrthoDB" id="9786064at2"/>
<dbReference type="AlphaFoldDB" id="A0A316A363"/>
<keyword evidence="3" id="KW-1185">Reference proteome</keyword>
<feature type="transmembrane region" description="Helical" evidence="1">
    <location>
        <begin position="104"/>
        <end position="124"/>
    </location>
</feature>
<sequence>MQNKLAKLLSYILHPIFMPLWMTAMLFYFYDFALLINEKGMWFILGFIFVFSICLPLLWIWFMYKVGIVKSLQMPAREERRLPYLMMLFINLGLLYSFSEVMKVGGMVSASFAGISLVLLVLNFSNVFFKISAHSTSITGLLGIFLAEIVCYGLKSYHSFYLMMVLLIISGFVMSSRLLLKVHTLKQVWYGAFFGFVSGFLGVYLFNVLRG</sequence>
<evidence type="ECO:0000313" key="3">
    <source>
        <dbReference type="Proteomes" id="UP000245535"/>
    </source>
</evidence>